<reference evidence="1 2" key="1">
    <citation type="journal article" date="2010" name="Cell">
        <title>The genome of Naegleria gruberi illuminates early eukaryotic versatility.</title>
        <authorList>
            <person name="Fritz-Laylin L.K."/>
            <person name="Prochnik S.E."/>
            <person name="Ginger M.L."/>
            <person name="Dacks J.B."/>
            <person name="Carpenter M.L."/>
            <person name="Field M.C."/>
            <person name="Kuo A."/>
            <person name="Paredez A."/>
            <person name="Chapman J."/>
            <person name="Pham J."/>
            <person name="Shu S."/>
            <person name="Neupane R."/>
            <person name="Cipriano M."/>
            <person name="Mancuso J."/>
            <person name="Tu H."/>
            <person name="Salamov A."/>
            <person name="Lindquist E."/>
            <person name="Shapiro H."/>
            <person name="Lucas S."/>
            <person name="Grigoriev I.V."/>
            <person name="Cande W.Z."/>
            <person name="Fulton C."/>
            <person name="Rokhsar D.S."/>
            <person name="Dawson S.C."/>
        </authorList>
    </citation>
    <scope>NUCLEOTIDE SEQUENCE [LARGE SCALE GENOMIC DNA]</scope>
    <source>
        <strain evidence="1 2">NEG-M</strain>
    </source>
</reference>
<dbReference type="RefSeq" id="XP_002671561.1">
    <property type="nucleotide sequence ID" value="XM_002671515.1"/>
</dbReference>
<dbReference type="EMBL" id="GG738904">
    <property type="protein sequence ID" value="EFC38817.1"/>
    <property type="molecule type" value="Genomic_DNA"/>
</dbReference>
<gene>
    <name evidence="1" type="ORF">NAEGRDRAFT_81470</name>
</gene>
<evidence type="ECO:0000313" key="1">
    <source>
        <dbReference type="EMBL" id="EFC38817.1"/>
    </source>
</evidence>
<dbReference type="KEGG" id="ngr:NAEGRDRAFT_81470"/>
<evidence type="ECO:0000313" key="2">
    <source>
        <dbReference type="Proteomes" id="UP000006671"/>
    </source>
</evidence>
<dbReference type="AlphaFoldDB" id="D2VWD6"/>
<accession>D2VWD6</accession>
<dbReference type="InParanoid" id="D2VWD6"/>
<dbReference type="Proteomes" id="UP000006671">
    <property type="component" value="Unassembled WGS sequence"/>
</dbReference>
<organism evidence="2">
    <name type="scientific">Naegleria gruberi</name>
    <name type="common">Amoeba</name>
    <dbReference type="NCBI Taxonomy" id="5762"/>
    <lineage>
        <taxon>Eukaryota</taxon>
        <taxon>Discoba</taxon>
        <taxon>Heterolobosea</taxon>
        <taxon>Tetramitia</taxon>
        <taxon>Eutetramitia</taxon>
        <taxon>Vahlkampfiidae</taxon>
        <taxon>Naegleria</taxon>
    </lineage>
</organism>
<dbReference type="GeneID" id="8858811"/>
<name>D2VWD6_NAEGR</name>
<sequence>MGFEFRRFKQINAQEYQLAVSENKDQMETKDDSYFIIVDKEGKIVIPDTIGIKLADMTDLEIKVQKKKKAGIEKWKKIHIAEKVDASDQESLLKTIENQLKINDILDISLSSDTHKAIIALTHKIRKQTQLQAQKYELGFFSLKFENMNEAYYKTVNIEGEKEIDNIDKQLIEKDLPLSSQDIQVLTCGYPELLTKKYLEMAQQSK</sequence>
<dbReference type="VEuPathDB" id="AmoebaDB:NAEGRDRAFT_81470"/>
<protein>
    <submittedName>
        <fullName evidence="1">Uncharacterized protein</fullName>
    </submittedName>
</protein>
<keyword evidence="2" id="KW-1185">Reference proteome</keyword>
<proteinExistence type="predicted"/>